<evidence type="ECO:0000313" key="1">
    <source>
        <dbReference type="EMBL" id="MFC7751453.1"/>
    </source>
</evidence>
<evidence type="ECO:0000313" key="2">
    <source>
        <dbReference type="Proteomes" id="UP001596528"/>
    </source>
</evidence>
<proteinExistence type="predicted"/>
<dbReference type="PANTHER" id="PTHR43415:SF3">
    <property type="entry name" value="GNAT-FAMILY ACETYLTRANSFERASE"/>
    <property type="match status" value="1"/>
</dbReference>
<dbReference type="NCBIfam" id="TIGR03585">
    <property type="entry name" value="PseH"/>
    <property type="match status" value="1"/>
</dbReference>
<dbReference type="SUPFAM" id="SSF55729">
    <property type="entry name" value="Acyl-CoA N-acyltransferases (Nat)"/>
    <property type="match status" value="1"/>
</dbReference>
<keyword evidence="1" id="KW-0808">Transferase</keyword>
<accession>A0ABW2VAX8</accession>
<name>A0ABW2VAX8_9BACL</name>
<keyword evidence="1" id="KW-0012">Acyltransferase</keyword>
<dbReference type="InterPro" id="IPR016181">
    <property type="entry name" value="Acyl_CoA_acyltransferase"/>
</dbReference>
<dbReference type="RefSeq" id="WP_138790432.1">
    <property type="nucleotide sequence ID" value="NZ_JBHTGQ010000043.1"/>
</dbReference>
<gene>
    <name evidence="1" type="primary">pseH</name>
    <name evidence="1" type="ORF">ACFQWB_16150</name>
</gene>
<organism evidence="1 2">
    <name type="scientific">Paenibacillus thermoaerophilus</name>
    <dbReference type="NCBI Taxonomy" id="1215385"/>
    <lineage>
        <taxon>Bacteria</taxon>
        <taxon>Bacillati</taxon>
        <taxon>Bacillota</taxon>
        <taxon>Bacilli</taxon>
        <taxon>Bacillales</taxon>
        <taxon>Paenibacillaceae</taxon>
        <taxon>Paenibacillus</taxon>
    </lineage>
</organism>
<dbReference type="PANTHER" id="PTHR43415">
    <property type="entry name" value="SPERMIDINE N(1)-ACETYLTRANSFERASE"/>
    <property type="match status" value="1"/>
</dbReference>
<dbReference type="GO" id="GO:0016746">
    <property type="term" value="F:acyltransferase activity"/>
    <property type="evidence" value="ECO:0007669"/>
    <property type="project" value="UniProtKB-KW"/>
</dbReference>
<dbReference type="EC" id="2.3.1.202" evidence="1"/>
<reference evidence="2" key="1">
    <citation type="journal article" date="2019" name="Int. J. Syst. Evol. Microbiol.">
        <title>The Global Catalogue of Microorganisms (GCM) 10K type strain sequencing project: providing services to taxonomists for standard genome sequencing and annotation.</title>
        <authorList>
            <consortium name="The Broad Institute Genomics Platform"/>
            <consortium name="The Broad Institute Genome Sequencing Center for Infectious Disease"/>
            <person name="Wu L."/>
            <person name="Ma J."/>
        </authorList>
    </citation>
    <scope>NUCLEOTIDE SEQUENCE [LARGE SCALE GENOMIC DNA]</scope>
    <source>
        <strain evidence="2">JCM 18657</strain>
    </source>
</reference>
<dbReference type="Gene3D" id="3.40.630.30">
    <property type="match status" value="1"/>
</dbReference>
<sequence>MRLLEKARLEDMNSSHSDIVLNWRNQKHIREVMFHDRMISPEEHRTWFDRVQQDKQTIVKIFYLENNPVGVVNFTNIDAENRKCNWGFYIGDPNAPKGSGTLMGYLSLDFVFEELNLHKLCAEIIGFNARSLHYHEQFGFRTEGILKEHILKNNQYADVIVMAIFDKEWREQKSNVQHRIEGMRI</sequence>
<dbReference type="EMBL" id="JBHTGQ010000043">
    <property type="protein sequence ID" value="MFC7751453.1"/>
    <property type="molecule type" value="Genomic_DNA"/>
</dbReference>
<keyword evidence="2" id="KW-1185">Reference proteome</keyword>
<dbReference type="Proteomes" id="UP001596528">
    <property type="component" value="Unassembled WGS sequence"/>
</dbReference>
<comment type="caution">
    <text evidence="1">The sequence shown here is derived from an EMBL/GenBank/DDBJ whole genome shotgun (WGS) entry which is preliminary data.</text>
</comment>
<dbReference type="InterPro" id="IPR020036">
    <property type="entry name" value="PseH"/>
</dbReference>
<protein>
    <submittedName>
        <fullName evidence="1">UDP-4-amino-4, 6-dideoxy-N-acetyl-beta-L-altrosamine N-acetyltransferase</fullName>
        <ecNumber evidence="1">2.3.1.202</ecNumber>
    </submittedName>
</protein>
<dbReference type="Pfam" id="PF13420">
    <property type="entry name" value="Acetyltransf_4"/>
    <property type="match status" value="1"/>
</dbReference>